<accession>A0ABM1A447</accession>
<dbReference type="RefSeq" id="XP_012940440.1">
    <property type="nucleotide sequence ID" value="XM_013084986.2"/>
</dbReference>
<protein>
    <submittedName>
        <fullName evidence="4">Carbohydrate sulfotransferase 1 isoform X1</fullName>
    </submittedName>
</protein>
<gene>
    <name evidence="4" type="primary">LOC101861596</name>
</gene>
<dbReference type="GeneID" id="101861596"/>
<keyword evidence="1" id="KW-1133">Transmembrane helix</keyword>
<evidence type="ECO:0000259" key="2">
    <source>
        <dbReference type="Pfam" id="PF00685"/>
    </source>
</evidence>
<dbReference type="InterPro" id="IPR027417">
    <property type="entry name" value="P-loop_NTPase"/>
</dbReference>
<evidence type="ECO:0000313" key="3">
    <source>
        <dbReference type="Proteomes" id="UP000694888"/>
    </source>
</evidence>
<reference evidence="4" key="1">
    <citation type="submission" date="2025-08" db="UniProtKB">
        <authorList>
            <consortium name="RefSeq"/>
        </authorList>
    </citation>
    <scope>IDENTIFICATION</scope>
</reference>
<feature type="transmembrane region" description="Helical" evidence="1">
    <location>
        <begin position="33"/>
        <end position="51"/>
    </location>
</feature>
<sequence>MKMAFRLRSLLCGVLMSDQEARAVCRHTRVLYSLKALLLMLAAVLIFELYASVAHQWLPPSYEPENVPGKLLPAKPEKKQILLITYGRSGSTFTSAIISHPNSVFYTAEPLHRMPDSYGIYDRPLPERTRLKALDMIRAFLECDFRAIDPQTYSSIMFLSSNSTYDFKRCIENQKKAGVSYVGCFLHMWDLCTASNVTYVKTIRVRMWWAAWFLDRMPNLKVLFLIRDPRATLYSQAANFQNFDPNKSAAPKSKEFCDEVRGDVSSFQNLSSLYPGRLMAIRYEDGAVEPMRFAKNIYKFLGNEFDRDMEEFVTRIVSSSKSGKKLEENSYGYEKKNSTATMNRWRKKAEFKTVQAFDESCKDLYPLFGYRQIDSDELLKSDSSLLTSPSFHGFFKPL</sequence>
<dbReference type="InterPro" id="IPR051135">
    <property type="entry name" value="Gal/GlcNAc/GalNAc_ST"/>
</dbReference>
<dbReference type="Proteomes" id="UP000694888">
    <property type="component" value="Unplaced"/>
</dbReference>
<keyword evidence="1" id="KW-0812">Transmembrane</keyword>
<proteinExistence type="predicted"/>
<evidence type="ECO:0000256" key="1">
    <source>
        <dbReference type="SAM" id="Phobius"/>
    </source>
</evidence>
<dbReference type="SUPFAM" id="SSF52540">
    <property type="entry name" value="P-loop containing nucleoside triphosphate hydrolases"/>
    <property type="match status" value="1"/>
</dbReference>
<dbReference type="Pfam" id="PF00685">
    <property type="entry name" value="Sulfotransfer_1"/>
    <property type="match status" value="1"/>
</dbReference>
<dbReference type="PANTHER" id="PTHR10704:SF44">
    <property type="entry name" value="LD35051P-RELATED"/>
    <property type="match status" value="1"/>
</dbReference>
<evidence type="ECO:0000313" key="4">
    <source>
        <dbReference type="RefSeq" id="XP_012940440.1"/>
    </source>
</evidence>
<keyword evidence="3" id="KW-1185">Reference proteome</keyword>
<name>A0ABM1A447_APLCA</name>
<dbReference type="Gene3D" id="3.40.50.300">
    <property type="entry name" value="P-loop containing nucleotide triphosphate hydrolases"/>
    <property type="match status" value="1"/>
</dbReference>
<dbReference type="PANTHER" id="PTHR10704">
    <property type="entry name" value="CARBOHYDRATE SULFOTRANSFERASE"/>
    <property type="match status" value="1"/>
</dbReference>
<feature type="domain" description="Sulfotransferase" evidence="2">
    <location>
        <begin position="79"/>
        <end position="364"/>
    </location>
</feature>
<organism evidence="3 4">
    <name type="scientific">Aplysia californica</name>
    <name type="common">California sea hare</name>
    <dbReference type="NCBI Taxonomy" id="6500"/>
    <lineage>
        <taxon>Eukaryota</taxon>
        <taxon>Metazoa</taxon>
        <taxon>Spiralia</taxon>
        <taxon>Lophotrochozoa</taxon>
        <taxon>Mollusca</taxon>
        <taxon>Gastropoda</taxon>
        <taxon>Heterobranchia</taxon>
        <taxon>Euthyneura</taxon>
        <taxon>Tectipleura</taxon>
        <taxon>Aplysiida</taxon>
        <taxon>Aplysioidea</taxon>
        <taxon>Aplysiidae</taxon>
        <taxon>Aplysia</taxon>
    </lineage>
</organism>
<dbReference type="InterPro" id="IPR000863">
    <property type="entry name" value="Sulfotransferase_dom"/>
</dbReference>
<keyword evidence="1" id="KW-0472">Membrane</keyword>